<feature type="non-terminal residue" evidence="8">
    <location>
        <position position="1"/>
    </location>
</feature>
<organism evidence="8 9">
    <name type="scientific">Ilex paraguariensis</name>
    <name type="common">yerba mate</name>
    <dbReference type="NCBI Taxonomy" id="185542"/>
    <lineage>
        <taxon>Eukaryota</taxon>
        <taxon>Viridiplantae</taxon>
        <taxon>Streptophyta</taxon>
        <taxon>Embryophyta</taxon>
        <taxon>Tracheophyta</taxon>
        <taxon>Spermatophyta</taxon>
        <taxon>Magnoliopsida</taxon>
        <taxon>eudicotyledons</taxon>
        <taxon>Gunneridae</taxon>
        <taxon>Pentapetalae</taxon>
        <taxon>asterids</taxon>
        <taxon>campanulids</taxon>
        <taxon>Aquifoliales</taxon>
        <taxon>Aquifoliaceae</taxon>
        <taxon>Ilex</taxon>
    </lineage>
</organism>
<keyword evidence="7" id="KW-1133">Transmembrane helix</keyword>
<evidence type="ECO:0000313" key="9">
    <source>
        <dbReference type="Proteomes" id="UP001642360"/>
    </source>
</evidence>
<comment type="caution">
    <text evidence="8">The sequence shown here is derived from an EMBL/GenBank/DDBJ whole genome shotgun (WGS) entry which is preliminary data.</text>
</comment>
<proteinExistence type="inferred from homology"/>
<accession>A0ABC8RNQ0</accession>
<evidence type="ECO:0000256" key="3">
    <source>
        <dbReference type="ARBA" id="ARBA00022525"/>
    </source>
</evidence>
<evidence type="ECO:0000256" key="1">
    <source>
        <dbReference type="ARBA" id="ARBA00004613"/>
    </source>
</evidence>
<evidence type="ECO:0000256" key="7">
    <source>
        <dbReference type="SAM" id="Phobius"/>
    </source>
</evidence>
<protein>
    <submittedName>
        <fullName evidence="8">Uncharacterized protein</fullName>
    </submittedName>
</protein>
<reference evidence="8 9" key="1">
    <citation type="submission" date="2024-02" db="EMBL/GenBank/DDBJ databases">
        <authorList>
            <person name="Vignale AGUSTIN F."/>
            <person name="Sosa J E."/>
            <person name="Modenutti C."/>
        </authorList>
    </citation>
    <scope>NUCLEOTIDE SEQUENCE [LARGE SCALE GENOMIC DNA]</scope>
</reference>
<comment type="subcellular location">
    <subcellularLocation>
        <location evidence="1">Secreted</location>
    </subcellularLocation>
</comment>
<keyword evidence="9" id="KW-1185">Reference proteome</keyword>
<keyword evidence="7" id="KW-0812">Transmembrane</keyword>
<sequence>FNSKYRSILQTNQFVNTELVPITSLRVCVNLMDLAKNDQPGSGRPSGGKQTIIVKTPKKTVREIRMEPKRMCLYISIAVVLIVLSTNIQTADCSEIKKGSSWCNGTITDCIEEDDQEFLMESEVSRRILQTTNKLTVKSLKPGSAVCDPDRYGNCIVQINQYNRPCTSKIDANAVPSHDHNEGEIPVL</sequence>
<dbReference type="GO" id="GO:0005179">
    <property type="term" value="F:hormone activity"/>
    <property type="evidence" value="ECO:0007669"/>
    <property type="project" value="UniProtKB-KW"/>
</dbReference>
<keyword evidence="5" id="KW-0732">Signal</keyword>
<evidence type="ECO:0000256" key="6">
    <source>
        <dbReference type="ARBA" id="ARBA00023157"/>
    </source>
</evidence>
<dbReference type="InterPro" id="IPR039252">
    <property type="entry name" value="RALFL27"/>
</dbReference>
<keyword evidence="6" id="KW-1015">Disulfide bond</keyword>
<dbReference type="InterPro" id="IPR008801">
    <property type="entry name" value="RALF"/>
</dbReference>
<keyword evidence="3" id="KW-0964">Secreted</keyword>
<dbReference type="PANTHER" id="PTHR39112:SF1">
    <property type="entry name" value="PROTEIN RALF-LIKE 27"/>
    <property type="match status" value="1"/>
</dbReference>
<dbReference type="PANTHER" id="PTHR39112">
    <property type="entry name" value="PROTEIN RALF-LIKE 27-RELATED"/>
    <property type="match status" value="1"/>
</dbReference>
<keyword evidence="4" id="KW-0372">Hormone</keyword>
<dbReference type="Pfam" id="PF05498">
    <property type="entry name" value="RALF"/>
    <property type="match status" value="1"/>
</dbReference>
<evidence type="ECO:0000256" key="5">
    <source>
        <dbReference type="ARBA" id="ARBA00022729"/>
    </source>
</evidence>
<name>A0ABC8RNQ0_9AQUA</name>
<dbReference type="AlphaFoldDB" id="A0ABC8RNQ0"/>
<keyword evidence="7" id="KW-0472">Membrane</keyword>
<feature type="transmembrane region" description="Helical" evidence="7">
    <location>
        <begin position="71"/>
        <end position="88"/>
    </location>
</feature>
<dbReference type="GO" id="GO:0005576">
    <property type="term" value="C:extracellular region"/>
    <property type="evidence" value="ECO:0007669"/>
    <property type="project" value="UniProtKB-SubCell"/>
</dbReference>
<comment type="similarity">
    <text evidence="2">Belongs to the plant rapid alkalinization factor (RALF) family.</text>
</comment>
<evidence type="ECO:0000256" key="4">
    <source>
        <dbReference type="ARBA" id="ARBA00022702"/>
    </source>
</evidence>
<gene>
    <name evidence="8" type="ORF">ILEXP_LOCUS14463</name>
</gene>
<dbReference type="Proteomes" id="UP001642360">
    <property type="component" value="Unassembled WGS sequence"/>
</dbReference>
<evidence type="ECO:0000313" key="8">
    <source>
        <dbReference type="EMBL" id="CAK9146611.1"/>
    </source>
</evidence>
<dbReference type="EMBL" id="CAUOFW020001595">
    <property type="protein sequence ID" value="CAK9146611.1"/>
    <property type="molecule type" value="Genomic_DNA"/>
</dbReference>
<evidence type="ECO:0000256" key="2">
    <source>
        <dbReference type="ARBA" id="ARBA00009178"/>
    </source>
</evidence>